<protein>
    <submittedName>
        <fullName evidence="2">Uncharacterized protein</fullName>
    </submittedName>
</protein>
<evidence type="ECO:0000313" key="2">
    <source>
        <dbReference type="EMBL" id="OMP05883.1"/>
    </source>
</evidence>
<feature type="region of interest" description="Disordered" evidence="1">
    <location>
        <begin position="19"/>
        <end position="38"/>
    </location>
</feature>
<name>A0A1R3KFM2_9ROSI</name>
<keyword evidence="3" id="KW-1185">Reference proteome</keyword>
<dbReference type="Proteomes" id="UP000187203">
    <property type="component" value="Unassembled WGS sequence"/>
</dbReference>
<sequence>MVAFGHRFHSQGNRCSNRIRMSWPGCPREENAPPLRFG</sequence>
<evidence type="ECO:0000256" key="1">
    <source>
        <dbReference type="SAM" id="MobiDB-lite"/>
    </source>
</evidence>
<gene>
    <name evidence="2" type="ORF">COLO4_08482</name>
</gene>
<reference evidence="3" key="1">
    <citation type="submission" date="2013-09" db="EMBL/GenBank/DDBJ databases">
        <title>Corchorus olitorius genome sequencing.</title>
        <authorList>
            <person name="Alam M."/>
            <person name="Haque M.S."/>
            <person name="Islam M.S."/>
            <person name="Emdad E.M."/>
            <person name="Islam M.M."/>
            <person name="Ahmed B."/>
            <person name="Halim A."/>
            <person name="Hossen Q.M.M."/>
            <person name="Hossain M.Z."/>
            <person name="Ahmed R."/>
            <person name="Khan M.M."/>
            <person name="Islam R."/>
            <person name="Rashid M.M."/>
            <person name="Khan S.A."/>
            <person name="Rahman M.S."/>
            <person name="Alam M."/>
            <person name="Yahiya A.S."/>
            <person name="Khan M.S."/>
            <person name="Azam M.S."/>
            <person name="Haque T."/>
            <person name="Lashkar M.Z.H."/>
            <person name="Akhand A.I."/>
            <person name="Morshed G."/>
            <person name="Roy S."/>
            <person name="Uddin K.S."/>
            <person name="Rabeya T."/>
            <person name="Hossain A.S."/>
            <person name="Chowdhury A."/>
            <person name="Snigdha A.R."/>
            <person name="Mortoza M.S."/>
            <person name="Matin S.A."/>
            <person name="Hoque S.M.E."/>
            <person name="Islam M.K."/>
            <person name="Roy D.K."/>
            <person name="Haider R."/>
            <person name="Moosa M.M."/>
            <person name="Elias S.M."/>
            <person name="Hasan A.M."/>
            <person name="Jahan S."/>
            <person name="Shafiuddin M."/>
            <person name="Mahmood N."/>
            <person name="Shommy N.S."/>
        </authorList>
    </citation>
    <scope>NUCLEOTIDE SEQUENCE [LARGE SCALE GENOMIC DNA]</scope>
    <source>
        <strain evidence="3">cv. O-4</strain>
    </source>
</reference>
<dbReference type="AlphaFoldDB" id="A0A1R3KFM2"/>
<comment type="caution">
    <text evidence="2">The sequence shown here is derived from an EMBL/GenBank/DDBJ whole genome shotgun (WGS) entry which is preliminary data.</text>
</comment>
<dbReference type="EMBL" id="AWUE01013799">
    <property type="protein sequence ID" value="OMP05883.1"/>
    <property type="molecule type" value="Genomic_DNA"/>
</dbReference>
<organism evidence="2 3">
    <name type="scientific">Corchorus olitorius</name>
    <dbReference type="NCBI Taxonomy" id="93759"/>
    <lineage>
        <taxon>Eukaryota</taxon>
        <taxon>Viridiplantae</taxon>
        <taxon>Streptophyta</taxon>
        <taxon>Embryophyta</taxon>
        <taxon>Tracheophyta</taxon>
        <taxon>Spermatophyta</taxon>
        <taxon>Magnoliopsida</taxon>
        <taxon>eudicotyledons</taxon>
        <taxon>Gunneridae</taxon>
        <taxon>Pentapetalae</taxon>
        <taxon>rosids</taxon>
        <taxon>malvids</taxon>
        <taxon>Malvales</taxon>
        <taxon>Malvaceae</taxon>
        <taxon>Grewioideae</taxon>
        <taxon>Apeibeae</taxon>
        <taxon>Corchorus</taxon>
    </lineage>
</organism>
<evidence type="ECO:0000313" key="3">
    <source>
        <dbReference type="Proteomes" id="UP000187203"/>
    </source>
</evidence>
<proteinExistence type="predicted"/>
<accession>A0A1R3KFM2</accession>